<evidence type="ECO:0000313" key="3">
    <source>
        <dbReference type="Proteomes" id="UP000008370"/>
    </source>
</evidence>
<name>K5W0D2_PHACS</name>
<dbReference type="InParanoid" id="K5W0D2"/>
<dbReference type="RefSeq" id="XP_007398903.1">
    <property type="nucleotide sequence ID" value="XM_007398841.1"/>
</dbReference>
<sequence length="151" mass="16699">MSSTPTAPSVPAEDNARPSNRPNWHPVHIRFANVSAAEASDKKVTLSAKREASYVYTSKLILTETQWSAVEALYNESKTMAITYQRTKDDQIAAAAVLAMEALDEDSQEALGSRWSVQYTRTTGKEAGVTTRILYQWCAIDINLEGIGTHY</sequence>
<dbReference type="GeneID" id="18907143"/>
<keyword evidence="3" id="KW-1185">Reference proteome</keyword>
<accession>K5W0D2</accession>
<dbReference type="HOGENOM" id="CLU_1732125_0_0_1"/>
<gene>
    <name evidence="2" type="ORF">PHACADRAFT_100098</name>
</gene>
<evidence type="ECO:0000256" key="1">
    <source>
        <dbReference type="SAM" id="MobiDB-lite"/>
    </source>
</evidence>
<protein>
    <submittedName>
        <fullName evidence="2">Uncharacterized protein</fullName>
    </submittedName>
</protein>
<proteinExistence type="predicted"/>
<dbReference type="Proteomes" id="UP000008370">
    <property type="component" value="Unassembled WGS sequence"/>
</dbReference>
<evidence type="ECO:0000313" key="2">
    <source>
        <dbReference type="EMBL" id="EKM52560.1"/>
    </source>
</evidence>
<dbReference type="EMBL" id="JH930475">
    <property type="protein sequence ID" value="EKM52560.1"/>
    <property type="molecule type" value="Genomic_DNA"/>
</dbReference>
<dbReference type="AlphaFoldDB" id="K5W0D2"/>
<feature type="region of interest" description="Disordered" evidence="1">
    <location>
        <begin position="1"/>
        <end position="24"/>
    </location>
</feature>
<dbReference type="KEGG" id="pco:PHACADRAFT_100098"/>
<reference evidence="2 3" key="1">
    <citation type="journal article" date="2012" name="BMC Genomics">
        <title>Comparative genomics of the white-rot fungi, Phanerochaete carnosa and P. chrysosporium, to elucidate the genetic basis of the distinct wood types they colonize.</title>
        <authorList>
            <person name="Suzuki H."/>
            <person name="MacDonald J."/>
            <person name="Syed K."/>
            <person name="Salamov A."/>
            <person name="Hori C."/>
            <person name="Aerts A."/>
            <person name="Henrissat B."/>
            <person name="Wiebenga A."/>
            <person name="vanKuyk P.A."/>
            <person name="Barry K."/>
            <person name="Lindquist E."/>
            <person name="LaButti K."/>
            <person name="Lapidus A."/>
            <person name="Lucas S."/>
            <person name="Coutinho P."/>
            <person name="Gong Y."/>
            <person name="Samejima M."/>
            <person name="Mahadevan R."/>
            <person name="Abou-Zaid M."/>
            <person name="de Vries R.P."/>
            <person name="Igarashi K."/>
            <person name="Yadav J.S."/>
            <person name="Grigoriev I.V."/>
            <person name="Master E.R."/>
        </authorList>
    </citation>
    <scope>NUCLEOTIDE SEQUENCE [LARGE SCALE GENOMIC DNA]</scope>
    <source>
        <strain evidence="2 3">HHB-10118-sp</strain>
    </source>
</reference>
<organism evidence="2 3">
    <name type="scientific">Phanerochaete carnosa (strain HHB-10118-sp)</name>
    <name type="common">White-rot fungus</name>
    <name type="synonym">Peniophora carnosa</name>
    <dbReference type="NCBI Taxonomy" id="650164"/>
    <lineage>
        <taxon>Eukaryota</taxon>
        <taxon>Fungi</taxon>
        <taxon>Dikarya</taxon>
        <taxon>Basidiomycota</taxon>
        <taxon>Agaricomycotina</taxon>
        <taxon>Agaricomycetes</taxon>
        <taxon>Polyporales</taxon>
        <taxon>Phanerochaetaceae</taxon>
        <taxon>Phanerochaete</taxon>
    </lineage>
</organism>